<evidence type="ECO:0000313" key="3">
    <source>
        <dbReference type="Proteomes" id="UP001200034"/>
    </source>
</evidence>
<evidence type="ECO:0000256" key="1">
    <source>
        <dbReference type="SAM" id="MobiDB-lite"/>
    </source>
</evidence>
<comment type="caution">
    <text evidence="2">The sequence shown here is derived from an EMBL/GenBank/DDBJ whole genome shotgun (WGS) entry which is preliminary data.</text>
</comment>
<gene>
    <name evidence="2" type="ORF">KR093_006439</name>
</gene>
<keyword evidence="3" id="KW-1185">Reference proteome</keyword>
<feature type="region of interest" description="Disordered" evidence="1">
    <location>
        <begin position="572"/>
        <end position="630"/>
    </location>
</feature>
<feature type="compositionally biased region" description="Polar residues" evidence="1">
    <location>
        <begin position="610"/>
        <end position="620"/>
    </location>
</feature>
<accession>A0AAD4KAJ5</accession>
<sequence length="630" mass="67956">MCDTGNLIDLSGCDEPEKDEKTEAIEECVIVESTHFKGPYDPFDSIEKEACIKKPEPKANPKSESVASLPLEYSDQDLYNETPPVAMDFEATPDTLKISESQTLQKQVIQLNALRMSSSIGTPPHHLSTKFSRNAMLTENLQMIAAESPIKLIEDEPNPLPDPAVSSNLSDDTCSNTEFEARLKQLRIAMLESPIKKQPATEISPQATRADDVGKLLHDLQSLICQHVDVSKRQQFDTLIASISAAIQASGNAAGVPTAGEAAPPTYTRQATFDLDLEQQQQKKSAECTDFVSGKKMQDFPDAMTCSSATFDGESLANDRAAIPNIDSETSPTTLPPKADSYVTEVVNDNLALQINELLERHNLTKLQLNDTVQQCDDNETKAIGGPTVILVVNSNVGNQLPSCIVHPSTGTTTTHNQIANQTAAAAASKANTFRRRSSSLSIHDKSKQERTKSLVKQTSGDSSSVGSNPMPLKELSVVGDKFNAMSSYRQRRNSFTVGLSAGKAGAANATSAMISQGRALLASGRGKAPTINETNIKSVTTTTKDVIPIKRVAPMVKPSMVSTDVKHLNSTMPRCAGQETPMPTRSKPGGNKLFCTSTPMPQMRRSLKPVSSSVTTPNVRSMGYTKKST</sequence>
<feature type="compositionally biased region" description="Polar residues" evidence="1">
    <location>
        <begin position="455"/>
        <end position="468"/>
    </location>
</feature>
<reference evidence="2" key="1">
    <citation type="journal article" date="2021" name="Mol. Ecol. Resour.">
        <title>Phylogenomic analyses of the genus Drosophila reveals genomic signals of climate adaptation.</title>
        <authorList>
            <person name="Li F."/>
            <person name="Rane R.V."/>
            <person name="Luria V."/>
            <person name="Xiong Z."/>
            <person name="Chen J."/>
            <person name="Li Z."/>
            <person name="Catullo R.A."/>
            <person name="Griffin P.C."/>
            <person name="Schiffer M."/>
            <person name="Pearce S."/>
            <person name="Lee S.F."/>
            <person name="McElroy K."/>
            <person name="Stocker A."/>
            <person name="Shirriffs J."/>
            <person name="Cockerell F."/>
            <person name="Coppin C."/>
            <person name="Sgro C.M."/>
            <person name="Karger A."/>
            <person name="Cain J.W."/>
            <person name="Weber J.A."/>
            <person name="Santpere G."/>
            <person name="Kirschner M.W."/>
            <person name="Hoffmann A.A."/>
            <person name="Oakeshott J.G."/>
            <person name="Zhang G."/>
        </authorList>
    </citation>
    <scope>NUCLEOTIDE SEQUENCE</scope>
    <source>
        <strain evidence="2">BGI-SZ-2011g</strain>
    </source>
</reference>
<proteinExistence type="predicted"/>
<feature type="compositionally biased region" description="Basic and acidic residues" evidence="1">
    <location>
        <begin position="443"/>
        <end position="453"/>
    </location>
</feature>
<organism evidence="2 3">
    <name type="scientific">Drosophila rubida</name>
    <dbReference type="NCBI Taxonomy" id="30044"/>
    <lineage>
        <taxon>Eukaryota</taxon>
        <taxon>Metazoa</taxon>
        <taxon>Ecdysozoa</taxon>
        <taxon>Arthropoda</taxon>
        <taxon>Hexapoda</taxon>
        <taxon>Insecta</taxon>
        <taxon>Pterygota</taxon>
        <taxon>Neoptera</taxon>
        <taxon>Endopterygota</taxon>
        <taxon>Diptera</taxon>
        <taxon>Brachycera</taxon>
        <taxon>Muscomorpha</taxon>
        <taxon>Ephydroidea</taxon>
        <taxon>Drosophilidae</taxon>
        <taxon>Drosophila</taxon>
    </lineage>
</organism>
<dbReference type="AlphaFoldDB" id="A0AAD4KAJ5"/>
<feature type="region of interest" description="Disordered" evidence="1">
    <location>
        <begin position="424"/>
        <end position="473"/>
    </location>
</feature>
<protein>
    <submittedName>
        <fullName evidence="2">Uncharacterized protein</fullName>
    </submittedName>
</protein>
<dbReference type="EMBL" id="JAJJHW010000095">
    <property type="protein sequence ID" value="KAH8387330.1"/>
    <property type="molecule type" value="Genomic_DNA"/>
</dbReference>
<name>A0AAD4KAJ5_9MUSC</name>
<evidence type="ECO:0000313" key="2">
    <source>
        <dbReference type="EMBL" id="KAH8387330.1"/>
    </source>
</evidence>
<dbReference type="Proteomes" id="UP001200034">
    <property type="component" value="Unassembled WGS sequence"/>
</dbReference>